<dbReference type="SUPFAM" id="SSF47336">
    <property type="entry name" value="ACP-like"/>
    <property type="match status" value="1"/>
</dbReference>
<sequence>MPVSADLDAAIARYATEGFTDATPLLEAGIESLSLLRLAVEIAADDDAEIDATRLVDLQTIGDLKAWLTDLAGGAC</sequence>
<accession>A0ABW3YL85</accession>
<dbReference type="PROSITE" id="PS00012">
    <property type="entry name" value="PHOSPHOPANTETHEINE"/>
    <property type="match status" value="1"/>
</dbReference>
<keyword evidence="1" id="KW-0596">Phosphopantetheine</keyword>
<keyword evidence="2" id="KW-0597">Phosphoprotein</keyword>
<name>A0ABW3YL85_9ACTN</name>
<feature type="domain" description="Carrier" evidence="3">
    <location>
        <begin position="11"/>
        <end position="68"/>
    </location>
</feature>
<dbReference type="RefSeq" id="WP_377575304.1">
    <property type="nucleotide sequence ID" value="NZ_JBHTMP010000050.1"/>
</dbReference>
<reference evidence="5" key="1">
    <citation type="journal article" date="2019" name="Int. J. Syst. Evol. Microbiol.">
        <title>The Global Catalogue of Microorganisms (GCM) 10K type strain sequencing project: providing services to taxonomists for standard genome sequencing and annotation.</title>
        <authorList>
            <consortium name="The Broad Institute Genomics Platform"/>
            <consortium name="The Broad Institute Genome Sequencing Center for Infectious Disease"/>
            <person name="Wu L."/>
            <person name="Ma J."/>
        </authorList>
    </citation>
    <scope>NUCLEOTIDE SEQUENCE [LARGE SCALE GENOMIC DNA]</scope>
    <source>
        <strain evidence="5">JCM 31037</strain>
    </source>
</reference>
<evidence type="ECO:0000259" key="3">
    <source>
        <dbReference type="Pfam" id="PF00550"/>
    </source>
</evidence>
<evidence type="ECO:0000256" key="2">
    <source>
        <dbReference type="ARBA" id="ARBA00022553"/>
    </source>
</evidence>
<dbReference type="InterPro" id="IPR036736">
    <property type="entry name" value="ACP-like_sf"/>
</dbReference>
<dbReference type="InterPro" id="IPR009081">
    <property type="entry name" value="PP-bd_ACP"/>
</dbReference>
<protein>
    <submittedName>
        <fullName evidence="4">Phosphopantetheine-binding protein</fullName>
    </submittedName>
</protein>
<evidence type="ECO:0000313" key="4">
    <source>
        <dbReference type="EMBL" id="MFD1324525.1"/>
    </source>
</evidence>
<proteinExistence type="predicted"/>
<gene>
    <name evidence="4" type="ORF">ACFQ4H_25900</name>
</gene>
<dbReference type="InterPro" id="IPR006162">
    <property type="entry name" value="Ppantetheine_attach_site"/>
</dbReference>
<comment type="caution">
    <text evidence="4">The sequence shown here is derived from an EMBL/GenBank/DDBJ whole genome shotgun (WGS) entry which is preliminary data.</text>
</comment>
<dbReference type="Proteomes" id="UP001597260">
    <property type="component" value="Unassembled WGS sequence"/>
</dbReference>
<keyword evidence="5" id="KW-1185">Reference proteome</keyword>
<evidence type="ECO:0000256" key="1">
    <source>
        <dbReference type="ARBA" id="ARBA00022450"/>
    </source>
</evidence>
<organism evidence="4 5">
    <name type="scientific">Micromonospora sonneratiae</name>
    <dbReference type="NCBI Taxonomy" id="1184706"/>
    <lineage>
        <taxon>Bacteria</taxon>
        <taxon>Bacillati</taxon>
        <taxon>Actinomycetota</taxon>
        <taxon>Actinomycetes</taxon>
        <taxon>Micromonosporales</taxon>
        <taxon>Micromonosporaceae</taxon>
        <taxon>Micromonospora</taxon>
    </lineage>
</organism>
<dbReference type="EMBL" id="JBHTMP010000050">
    <property type="protein sequence ID" value="MFD1324525.1"/>
    <property type="molecule type" value="Genomic_DNA"/>
</dbReference>
<dbReference type="Gene3D" id="1.10.1200.10">
    <property type="entry name" value="ACP-like"/>
    <property type="match status" value="1"/>
</dbReference>
<dbReference type="Pfam" id="PF00550">
    <property type="entry name" value="PP-binding"/>
    <property type="match status" value="1"/>
</dbReference>
<evidence type="ECO:0000313" key="5">
    <source>
        <dbReference type="Proteomes" id="UP001597260"/>
    </source>
</evidence>